<dbReference type="AlphaFoldDB" id="L9ZDR2"/>
<evidence type="ECO:0000313" key="2">
    <source>
        <dbReference type="Proteomes" id="UP000011618"/>
    </source>
</evidence>
<evidence type="ECO:0000313" key="1">
    <source>
        <dbReference type="EMBL" id="ELY83737.1"/>
    </source>
</evidence>
<protein>
    <submittedName>
        <fullName evidence="1">Uncharacterized protein</fullName>
    </submittedName>
</protein>
<dbReference type="EMBL" id="AOII01000005">
    <property type="protein sequence ID" value="ELY83737.1"/>
    <property type="molecule type" value="Genomic_DNA"/>
</dbReference>
<proteinExistence type="predicted"/>
<dbReference type="PATRIC" id="fig|1227495.3.peg.39"/>
<accession>L9ZDR2</accession>
<name>L9ZDR2_9EURY</name>
<comment type="caution">
    <text evidence="1">The sequence shown here is derived from an EMBL/GenBank/DDBJ whole genome shotgun (WGS) entry which is preliminary data.</text>
</comment>
<reference evidence="1 2" key="1">
    <citation type="journal article" date="2014" name="PLoS Genet.">
        <title>Phylogenetically driven sequencing of extremely halophilic archaea reveals strategies for static and dynamic osmo-response.</title>
        <authorList>
            <person name="Becker E.A."/>
            <person name="Seitzer P.M."/>
            <person name="Tritt A."/>
            <person name="Larsen D."/>
            <person name="Krusor M."/>
            <person name="Yao A.I."/>
            <person name="Wu D."/>
            <person name="Madern D."/>
            <person name="Eisen J.A."/>
            <person name="Darling A.E."/>
            <person name="Facciotti M.T."/>
        </authorList>
    </citation>
    <scope>NUCLEOTIDE SEQUENCE [LARGE SCALE GENOMIC DNA]</scope>
    <source>
        <strain evidence="1 2">DSM 3751</strain>
    </source>
</reference>
<gene>
    <name evidence="1" type="ORF">C487_00205</name>
</gene>
<dbReference type="OrthoDB" id="384925at2157"/>
<sequence>MLYFITVSGTTDGVTIDVYEPTASDRLGEVESRSGKLFFEDRDQYDDRFDERAATVRELED</sequence>
<organism evidence="1 2">
    <name type="scientific">Natrinema pallidum DSM 3751</name>
    <dbReference type="NCBI Taxonomy" id="1227495"/>
    <lineage>
        <taxon>Archaea</taxon>
        <taxon>Methanobacteriati</taxon>
        <taxon>Methanobacteriota</taxon>
        <taxon>Stenosarchaea group</taxon>
        <taxon>Halobacteria</taxon>
        <taxon>Halobacteriales</taxon>
        <taxon>Natrialbaceae</taxon>
        <taxon>Natrinema</taxon>
    </lineage>
</organism>
<dbReference type="RefSeq" id="WP_006183628.1">
    <property type="nucleotide sequence ID" value="NZ_AOII01000005.1"/>
</dbReference>
<dbReference type="Proteomes" id="UP000011618">
    <property type="component" value="Unassembled WGS sequence"/>
</dbReference>